<evidence type="ECO:0000313" key="2">
    <source>
        <dbReference type="Proteomes" id="UP000013827"/>
    </source>
</evidence>
<organism evidence="1 2">
    <name type="scientific">Emiliania huxleyi (strain CCMP1516)</name>
    <dbReference type="NCBI Taxonomy" id="280463"/>
    <lineage>
        <taxon>Eukaryota</taxon>
        <taxon>Haptista</taxon>
        <taxon>Haptophyta</taxon>
        <taxon>Prymnesiophyceae</taxon>
        <taxon>Isochrysidales</taxon>
        <taxon>Noelaerhabdaceae</taxon>
        <taxon>Emiliania</taxon>
    </lineage>
</organism>
<name>A0A0D3KC44_EMIH1</name>
<dbReference type="RefSeq" id="XP_005785758.1">
    <property type="nucleotide sequence ID" value="XM_005785701.1"/>
</dbReference>
<dbReference type="EnsemblProtists" id="EOD33329">
    <property type="protein sequence ID" value="EOD33329"/>
    <property type="gene ID" value="EMIHUDRAFT_229889"/>
</dbReference>
<dbReference type="PaxDb" id="2903-EOD33329"/>
<dbReference type="KEGG" id="ehx:EMIHUDRAFT_229889"/>
<sequence>MGQKPACVRIALLCHLLASFEAVVGLLAAFFSINGEIGDVASATAGSKVAAPTGRVAAAG</sequence>
<reference evidence="1" key="2">
    <citation type="submission" date="2024-10" db="UniProtKB">
        <authorList>
            <consortium name="EnsemblProtists"/>
        </authorList>
    </citation>
    <scope>IDENTIFICATION</scope>
</reference>
<dbReference type="Proteomes" id="UP000013827">
    <property type="component" value="Unassembled WGS sequence"/>
</dbReference>
<keyword evidence="2" id="KW-1185">Reference proteome</keyword>
<protein>
    <submittedName>
        <fullName evidence="1">Uncharacterized protein</fullName>
    </submittedName>
</protein>
<dbReference type="HOGENOM" id="CLU_2946500_0_0_1"/>
<evidence type="ECO:0000313" key="1">
    <source>
        <dbReference type="EnsemblProtists" id="EOD33329"/>
    </source>
</evidence>
<dbReference type="GeneID" id="17278599"/>
<reference evidence="2" key="1">
    <citation type="journal article" date="2013" name="Nature">
        <title>Pan genome of the phytoplankton Emiliania underpins its global distribution.</title>
        <authorList>
            <person name="Read B.A."/>
            <person name="Kegel J."/>
            <person name="Klute M.J."/>
            <person name="Kuo A."/>
            <person name="Lefebvre S.C."/>
            <person name="Maumus F."/>
            <person name="Mayer C."/>
            <person name="Miller J."/>
            <person name="Monier A."/>
            <person name="Salamov A."/>
            <person name="Young J."/>
            <person name="Aguilar M."/>
            <person name="Claverie J.M."/>
            <person name="Frickenhaus S."/>
            <person name="Gonzalez K."/>
            <person name="Herman E.K."/>
            <person name="Lin Y.C."/>
            <person name="Napier J."/>
            <person name="Ogata H."/>
            <person name="Sarno A.F."/>
            <person name="Shmutz J."/>
            <person name="Schroeder D."/>
            <person name="de Vargas C."/>
            <person name="Verret F."/>
            <person name="von Dassow P."/>
            <person name="Valentin K."/>
            <person name="Van de Peer Y."/>
            <person name="Wheeler G."/>
            <person name="Dacks J.B."/>
            <person name="Delwiche C.F."/>
            <person name="Dyhrman S.T."/>
            <person name="Glockner G."/>
            <person name="John U."/>
            <person name="Richards T."/>
            <person name="Worden A.Z."/>
            <person name="Zhang X."/>
            <person name="Grigoriev I.V."/>
            <person name="Allen A.E."/>
            <person name="Bidle K."/>
            <person name="Borodovsky M."/>
            <person name="Bowler C."/>
            <person name="Brownlee C."/>
            <person name="Cock J.M."/>
            <person name="Elias M."/>
            <person name="Gladyshev V.N."/>
            <person name="Groth M."/>
            <person name="Guda C."/>
            <person name="Hadaegh A."/>
            <person name="Iglesias-Rodriguez M.D."/>
            <person name="Jenkins J."/>
            <person name="Jones B.M."/>
            <person name="Lawson T."/>
            <person name="Leese F."/>
            <person name="Lindquist E."/>
            <person name="Lobanov A."/>
            <person name="Lomsadze A."/>
            <person name="Malik S.B."/>
            <person name="Marsh M.E."/>
            <person name="Mackinder L."/>
            <person name="Mock T."/>
            <person name="Mueller-Roeber B."/>
            <person name="Pagarete A."/>
            <person name="Parker M."/>
            <person name="Probert I."/>
            <person name="Quesneville H."/>
            <person name="Raines C."/>
            <person name="Rensing S.A."/>
            <person name="Riano-Pachon D.M."/>
            <person name="Richier S."/>
            <person name="Rokitta S."/>
            <person name="Shiraiwa Y."/>
            <person name="Soanes D.M."/>
            <person name="van der Giezen M."/>
            <person name="Wahlund T.M."/>
            <person name="Williams B."/>
            <person name="Wilson W."/>
            <person name="Wolfe G."/>
            <person name="Wurch L.L."/>
        </authorList>
    </citation>
    <scope>NUCLEOTIDE SEQUENCE</scope>
</reference>
<proteinExistence type="predicted"/>
<dbReference type="AlphaFoldDB" id="A0A0D3KC44"/>
<accession>A0A0D3KC44</accession>